<evidence type="ECO:0000313" key="1">
    <source>
        <dbReference type="EMBL" id="MDC7675146.1"/>
    </source>
</evidence>
<comment type="caution">
    <text evidence="1">The sequence shown here is derived from an EMBL/GenBank/DDBJ whole genome shotgun (WGS) entry which is preliminary data.</text>
</comment>
<dbReference type="RefSeq" id="WP_272743458.1">
    <property type="nucleotide sequence ID" value="NZ_JAQQKV010000001.1"/>
</dbReference>
<dbReference type="EMBL" id="JAQQKV010000001">
    <property type="protein sequence ID" value="MDC7675146.1"/>
    <property type="molecule type" value="Genomic_DNA"/>
</dbReference>
<sequence length="365" mass="40278">MANLFKWLASWVDGDAKHLTAINLLDRNVITEAPQTGVPVVSERHYVRLWLSELFLRQNNVWFTTRYPLVYSLVQTTYADKTQEFSNVSGKNALEIPQSKINKTIPFNYPLTPLIPFRGNTIGLDCGLVSMKADDLVKAFAGVLSDIASKASSAPAGEMIKLTASVAEGIQNLLGAGAAVPKLYFHQSFTASGGAAPLKSGYIFLSEKTAGSVPPEKLWMTPDGLRFGDTQENLSTLPPQDYMVLHVQCVEKRDDYTSFSYIKQPFDAALDAKYAGSEEQAKALLGQALKAVRTSLDFTNTDRARIVKALNDSYVEGALPLPSELEDDFTPKLVREGVAPHRVRLQSYLASFPFDESYPEEELQL</sequence>
<organism evidence="1 2">
    <name type="scientific">Asticcacaulis machinosus</name>
    <dbReference type="NCBI Taxonomy" id="2984211"/>
    <lineage>
        <taxon>Bacteria</taxon>
        <taxon>Pseudomonadati</taxon>
        <taxon>Pseudomonadota</taxon>
        <taxon>Alphaproteobacteria</taxon>
        <taxon>Caulobacterales</taxon>
        <taxon>Caulobacteraceae</taxon>
        <taxon>Asticcacaulis</taxon>
    </lineage>
</organism>
<protein>
    <submittedName>
        <fullName evidence="1">Uncharacterized protein</fullName>
    </submittedName>
</protein>
<name>A0ABT5HGC4_9CAUL</name>
<evidence type="ECO:0000313" key="2">
    <source>
        <dbReference type="Proteomes" id="UP001218579"/>
    </source>
</evidence>
<gene>
    <name evidence="1" type="ORF">PQU98_03330</name>
</gene>
<accession>A0ABT5HGC4</accession>
<reference evidence="1 2" key="1">
    <citation type="submission" date="2023-01" db="EMBL/GenBank/DDBJ databases">
        <title>Novel species of the genus Asticcacaulis isolated from rivers.</title>
        <authorList>
            <person name="Lu H."/>
        </authorList>
    </citation>
    <scope>NUCLEOTIDE SEQUENCE [LARGE SCALE GENOMIC DNA]</scope>
    <source>
        <strain evidence="1 2">LKC15W</strain>
    </source>
</reference>
<dbReference type="Proteomes" id="UP001218579">
    <property type="component" value="Unassembled WGS sequence"/>
</dbReference>
<keyword evidence="2" id="KW-1185">Reference proteome</keyword>
<proteinExistence type="predicted"/>